<keyword evidence="5" id="KW-0012">Acyltransferase</keyword>
<proteinExistence type="predicted"/>
<keyword evidence="2 5" id="KW-0808">Transferase</keyword>
<dbReference type="InterPro" id="IPR015422">
    <property type="entry name" value="PyrdxlP-dep_Trfase_small"/>
</dbReference>
<dbReference type="InterPro" id="IPR015421">
    <property type="entry name" value="PyrdxlP-dep_Trfase_major"/>
</dbReference>
<dbReference type="AlphaFoldDB" id="A0A2P5SX69"/>
<comment type="caution">
    <text evidence="5">The sequence shown here is derived from an EMBL/GenBank/DDBJ whole genome shotgun (WGS) entry which is preliminary data.</text>
</comment>
<evidence type="ECO:0000313" key="5">
    <source>
        <dbReference type="EMBL" id="PPI86938.1"/>
    </source>
</evidence>
<dbReference type="GO" id="GO:0009102">
    <property type="term" value="P:biotin biosynthetic process"/>
    <property type="evidence" value="ECO:0007669"/>
    <property type="project" value="TreeGrafter"/>
</dbReference>
<dbReference type="PANTHER" id="PTHR13693:SF100">
    <property type="entry name" value="8-AMINO-7-OXONONANOATE SYNTHASE"/>
    <property type="match status" value="1"/>
</dbReference>
<dbReference type="Pfam" id="PF00155">
    <property type="entry name" value="Aminotran_1_2"/>
    <property type="match status" value="1"/>
</dbReference>
<evidence type="ECO:0000256" key="2">
    <source>
        <dbReference type="ARBA" id="ARBA00022679"/>
    </source>
</evidence>
<name>A0A2P5SX69_9GAMM</name>
<evidence type="ECO:0000259" key="4">
    <source>
        <dbReference type="Pfam" id="PF00155"/>
    </source>
</evidence>
<organism evidence="5 6">
    <name type="scientific">Candidatus Pantoea edessiphila</name>
    <dbReference type="NCBI Taxonomy" id="2044610"/>
    <lineage>
        <taxon>Bacteria</taxon>
        <taxon>Pseudomonadati</taxon>
        <taxon>Pseudomonadota</taxon>
        <taxon>Gammaproteobacteria</taxon>
        <taxon>Enterobacterales</taxon>
        <taxon>Erwiniaceae</taxon>
        <taxon>Pantoea</taxon>
    </lineage>
</organism>
<dbReference type="Gene3D" id="3.40.640.10">
    <property type="entry name" value="Type I PLP-dependent aspartate aminotransferase-like (Major domain)"/>
    <property type="match status" value="1"/>
</dbReference>
<gene>
    <name evidence="5" type="ORF">CRV10_01380</name>
</gene>
<keyword evidence="3" id="KW-0663">Pyridoxal phosphate</keyword>
<dbReference type="RefSeq" id="WP_136130051.1">
    <property type="nucleotide sequence ID" value="NZ_PDKU01000001.1"/>
</dbReference>
<sequence length="383" mass="43215">MSWQQRINSSLSTQRYNNRWRKRCIIDKNNTRLIRKGKKNYINFSSNDYLGLNQHPLIVNSWKKGIDLMGTGSGSSSHIIGFSCFHSNLEIQLANWLGYSRAILFISGFDVNQAVINLLTKKYDHIIADKLIHASLLDAAIRSPAKLYRFRHNMIESLNFFLQYLCRGEILVLTEGIFSMDGDTAPLKNIYEKTRKNNSWLLVDDAHGIGITGAEGRGSCWLQGVKPNLLTISFSKAFGIGGAALLCDENTADYFLQFSKNLIYSTCMPPAQAFALQCALHLVQKSESLRDRLNENINYFKKGMKSISWKLIESSSAIQPLMIEDDNEAQLVLTKLAKAGCWVNVIKPPTVPLGTTRIRITLTAAHKFEDIDILLEALHETNH</sequence>
<dbReference type="Proteomes" id="UP000296144">
    <property type="component" value="Unassembled WGS sequence"/>
</dbReference>
<dbReference type="Gene3D" id="3.90.1150.10">
    <property type="entry name" value="Aspartate Aminotransferase, domain 1"/>
    <property type="match status" value="1"/>
</dbReference>
<evidence type="ECO:0000256" key="1">
    <source>
        <dbReference type="ARBA" id="ARBA00001933"/>
    </source>
</evidence>
<dbReference type="OrthoDB" id="9807157at2"/>
<comment type="cofactor">
    <cofactor evidence="1">
        <name>pyridoxal 5'-phosphate</name>
        <dbReference type="ChEBI" id="CHEBI:597326"/>
    </cofactor>
</comment>
<dbReference type="InterPro" id="IPR050087">
    <property type="entry name" value="AON_synthase_class-II"/>
</dbReference>
<feature type="domain" description="Aminotransferase class I/classII large" evidence="4">
    <location>
        <begin position="40"/>
        <end position="378"/>
    </location>
</feature>
<evidence type="ECO:0000313" key="6">
    <source>
        <dbReference type="Proteomes" id="UP000296144"/>
    </source>
</evidence>
<dbReference type="InterPro" id="IPR015424">
    <property type="entry name" value="PyrdxlP-dep_Trfase"/>
</dbReference>
<dbReference type="GO" id="GO:0008710">
    <property type="term" value="F:8-amino-7-oxononanoate synthase activity"/>
    <property type="evidence" value="ECO:0007669"/>
    <property type="project" value="UniProtKB-EC"/>
</dbReference>
<evidence type="ECO:0000256" key="3">
    <source>
        <dbReference type="ARBA" id="ARBA00022898"/>
    </source>
</evidence>
<dbReference type="PANTHER" id="PTHR13693">
    <property type="entry name" value="CLASS II AMINOTRANSFERASE/8-AMINO-7-OXONONANOATE SYNTHASE"/>
    <property type="match status" value="1"/>
</dbReference>
<dbReference type="InterPro" id="IPR004839">
    <property type="entry name" value="Aminotransferase_I/II_large"/>
</dbReference>
<accession>A0A2P5SX69</accession>
<dbReference type="EC" id="2.3.1.47" evidence="5"/>
<dbReference type="EMBL" id="PDKU01000001">
    <property type="protein sequence ID" value="PPI86938.1"/>
    <property type="molecule type" value="Genomic_DNA"/>
</dbReference>
<dbReference type="SUPFAM" id="SSF53383">
    <property type="entry name" value="PLP-dependent transferases"/>
    <property type="match status" value="1"/>
</dbReference>
<reference evidence="5 6" key="1">
    <citation type="journal article" date="2018" name="Genome Biol. Evol.">
        <title>Cladogenesis and Genomic Streamlining in Extracellular Endosymbionts of Tropical Stink Bugs.</title>
        <authorList>
            <person name="Otero-Bravo A."/>
            <person name="Goffredi S."/>
            <person name="Sabree Z.L."/>
        </authorList>
    </citation>
    <scope>NUCLEOTIDE SEQUENCE [LARGE SCALE GENOMIC DNA]</scope>
    <source>
        <strain evidence="5 6">SoEL</strain>
    </source>
</reference>
<keyword evidence="6" id="KW-1185">Reference proteome</keyword>
<dbReference type="GO" id="GO:0030170">
    <property type="term" value="F:pyridoxal phosphate binding"/>
    <property type="evidence" value="ECO:0007669"/>
    <property type="project" value="InterPro"/>
</dbReference>
<protein>
    <submittedName>
        <fullName evidence="5">8-amino-7-oxononanoate synthase</fullName>
        <ecNumber evidence="5">2.3.1.47</ecNumber>
    </submittedName>
</protein>